<evidence type="ECO:0000313" key="2">
    <source>
        <dbReference type="EMBL" id="ATL46998.1"/>
    </source>
</evidence>
<organism evidence="2 3">
    <name type="scientific">Chitinophaga caeni</name>
    <dbReference type="NCBI Taxonomy" id="2029983"/>
    <lineage>
        <taxon>Bacteria</taxon>
        <taxon>Pseudomonadati</taxon>
        <taxon>Bacteroidota</taxon>
        <taxon>Chitinophagia</taxon>
        <taxon>Chitinophagales</taxon>
        <taxon>Chitinophagaceae</taxon>
        <taxon>Chitinophaga</taxon>
    </lineage>
</organism>
<feature type="domain" description="IrrE N-terminal-like" evidence="1">
    <location>
        <begin position="56"/>
        <end position="161"/>
    </location>
</feature>
<gene>
    <name evidence="2" type="ORF">COR50_07260</name>
</gene>
<dbReference type="KEGG" id="cbae:COR50_07260"/>
<proteinExistence type="predicted"/>
<reference evidence="2 3" key="1">
    <citation type="submission" date="2017-10" db="EMBL/GenBank/DDBJ databases">
        <title>Paenichitinophaga pekingensis gen. nov., sp. nov., isolated from activated sludge.</title>
        <authorList>
            <person name="Jin D."/>
            <person name="Kong X."/>
            <person name="Deng Y."/>
            <person name="Bai Z."/>
        </authorList>
    </citation>
    <scope>NUCLEOTIDE SEQUENCE [LARGE SCALE GENOMIC DNA]</scope>
    <source>
        <strain evidence="2 3">13</strain>
    </source>
</reference>
<accession>A0A291QSQ3</accession>
<dbReference type="PANTHER" id="PTHR43236">
    <property type="entry name" value="ANTITOXIN HIGA1"/>
    <property type="match status" value="1"/>
</dbReference>
<keyword evidence="3" id="KW-1185">Reference proteome</keyword>
<sequence length="247" mass="28349">MLKERYLEFRANKFREEHGLTPTEPADVYKLLARLNVITVFKEITGNFSGMAVKNGTGNFMMVNSNDILARQHFTIGHELYHLIIQENFKNRICEVGTFDKKDSEEYNADWFASYLLMPEGGIFELLPREELSLNKISLNTIVKMEQYFGVSRAALLNRLMFIDLVSKAKKDELQTTGSIKRSALLMGYSSELYENGNAGKVIGDYGEKAKKLYDKELISETDFYGLMLDIGIDLDTKFEEDDKTER</sequence>
<dbReference type="OrthoDB" id="9794834at2"/>
<dbReference type="PANTHER" id="PTHR43236:SF1">
    <property type="entry name" value="BLL7220 PROTEIN"/>
    <property type="match status" value="1"/>
</dbReference>
<dbReference type="InterPro" id="IPR010359">
    <property type="entry name" value="IrrE_HExxH"/>
</dbReference>
<dbReference type="Pfam" id="PF06114">
    <property type="entry name" value="Peptidase_M78"/>
    <property type="match status" value="1"/>
</dbReference>
<evidence type="ECO:0000313" key="3">
    <source>
        <dbReference type="Proteomes" id="UP000220133"/>
    </source>
</evidence>
<dbReference type="Proteomes" id="UP000220133">
    <property type="component" value="Chromosome"/>
</dbReference>
<dbReference type="Gene3D" id="1.10.10.2910">
    <property type="match status" value="1"/>
</dbReference>
<dbReference type="InterPro" id="IPR052345">
    <property type="entry name" value="Rad_response_metalloprotease"/>
</dbReference>
<evidence type="ECO:0000259" key="1">
    <source>
        <dbReference type="Pfam" id="PF06114"/>
    </source>
</evidence>
<dbReference type="AlphaFoldDB" id="A0A291QSQ3"/>
<name>A0A291QSQ3_9BACT</name>
<protein>
    <submittedName>
        <fullName evidence="2">Transcriptional regulator</fullName>
    </submittedName>
</protein>
<dbReference type="EMBL" id="CP023777">
    <property type="protein sequence ID" value="ATL46998.1"/>
    <property type="molecule type" value="Genomic_DNA"/>
</dbReference>
<dbReference type="RefSeq" id="WP_098193383.1">
    <property type="nucleotide sequence ID" value="NZ_CP023777.1"/>
</dbReference>